<evidence type="ECO:0000256" key="1">
    <source>
        <dbReference type="SAM" id="Phobius"/>
    </source>
</evidence>
<organism evidence="3 4">
    <name type="scientific">Recurvomyces mirabilis</name>
    <dbReference type="NCBI Taxonomy" id="574656"/>
    <lineage>
        <taxon>Eukaryota</taxon>
        <taxon>Fungi</taxon>
        <taxon>Dikarya</taxon>
        <taxon>Ascomycota</taxon>
        <taxon>Pezizomycotina</taxon>
        <taxon>Dothideomycetes</taxon>
        <taxon>Dothideomycetidae</taxon>
        <taxon>Mycosphaerellales</taxon>
        <taxon>Teratosphaeriaceae</taxon>
        <taxon>Recurvomyces</taxon>
    </lineage>
</organism>
<dbReference type="InterPro" id="IPR056948">
    <property type="entry name" value="PNGaseA_N"/>
</dbReference>
<dbReference type="Proteomes" id="UP001274830">
    <property type="component" value="Unassembled WGS sequence"/>
</dbReference>
<gene>
    <name evidence="3" type="ORF">LTR78_006368</name>
</gene>
<dbReference type="AlphaFoldDB" id="A0AAE0WLC1"/>
<proteinExistence type="predicted"/>
<dbReference type="PANTHER" id="PTHR31104">
    <property type="entry name" value="PEPTIDE-N4-(N-ACETYL-BETA-GLUCOSAMINYL)ASPARAGINE AMIDASE A PROTEIN"/>
    <property type="match status" value="1"/>
</dbReference>
<protein>
    <recommendedName>
        <fullName evidence="2">Peptide N-acetyl-beta-D-glucosaminyl asparaginase amidase A N-terminal domain-containing protein</fullName>
    </recommendedName>
</protein>
<accession>A0AAE0WLC1</accession>
<feature type="transmembrane region" description="Helical" evidence="1">
    <location>
        <begin position="50"/>
        <end position="72"/>
    </location>
</feature>
<feature type="domain" description="Peptide N-acetyl-beta-D-glucosaminyl asparaginase amidase A N-terminal" evidence="2">
    <location>
        <begin position="128"/>
        <end position="441"/>
    </location>
</feature>
<keyword evidence="1" id="KW-0812">Transmembrane</keyword>
<dbReference type="InterPro" id="IPR021102">
    <property type="entry name" value="PNGase_A"/>
</dbReference>
<evidence type="ECO:0000313" key="3">
    <source>
        <dbReference type="EMBL" id="KAK3673813.1"/>
    </source>
</evidence>
<dbReference type="Pfam" id="PF25156">
    <property type="entry name" value="PNGase_A_C"/>
    <property type="match status" value="1"/>
</dbReference>
<name>A0AAE0WLC1_9PEZI</name>
<reference evidence="3" key="1">
    <citation type="submission" date="2023-07" db="EMBL/GenBank/DDBJ databases">
        <title>Black Yeasts Isolated from many extreme environments.</title>
        <authorList>
            <person name="Coleine C."/>
            <person name="Stajich J.E."/>
            <person name="Selbmann L."/>
        </authorList>
    </citation>
    <scope>NUCLEOTIDE SEQUENCE</scope>
    <source>
        <strain evidence="3">CCFEE 5485</strain>
    </source>
</reference>
<keyword evidence="1" id="KW-1133">Transmembrane helix</keyword>
<keyword evidence="1" id="KW-0472">Membrane</keyword>
<comment type="caution">
    <text evidence="3">The sequence shown here is derived from an EMBL/GenBank/DDBJ whole genome shotgun (WGS) entry which is preliminary data.</text>
</comment>
<dbReference type="Pfam" id="PF12222">
    <property type="entry name" value="PNGaseA"/>
    <property type="match status" value="1"/>
</dbReference>
<evidence type="ECO:0000313" key="4">
    <source>
        <dbReference type="Proteomes" id="UP001274830"/>
    </source>
</evidence>
<sequence>MGYRGLATGGLSEEVAVLAHADGVVRTLAKPRASAFEDWIGSVGRTRKTLSALIALLSVLCLAGSLVSPALASPLISASLRSYARQATSTLLEVFQVYPPVLTVVPDGTLEITDGSSNATVDIIDNRRPSCQEKLVQYSFANSYGAPFVGAYAPPSCAFNRVTWNLTVVTAGRQFDRLGIVYLGDIEVFRTSTAEPTANGIEWTYLKDMTSYVSLFKQDQKIIFDLGNIVNDIYTAALNVTITASYFDAQDSLARADLILPVSSRRSSSNGASVFTVPSDTASSLLILPRNVRKAVFTIAATGQSEEEFWWSNVLQSEVNTFPTAGTLYGYSPFREVQLFIDGKIAGVAWPFPIIFTGGIVPGLWRPIVGIDAFDLKEDEIDITPWLPVLCDGKAHNFTIRISGLNDNGNGTATLSETTDNYWLVTGKAFLWLDAPGHVTTGQGPYAVTPSPNIQVSSSIGTGTNGTNETLYYSVGVQRSLSFQSTLALSHGIDTATWRQTRSFTNTGNYTNQSNVELNTQQTTGYDVSSSGYARHISYPLSALSTYATDGANISYVATVNRAKDVQTLGQPVFPTGLESFVAAQEVHPNYPSFQGTSLSTTQNGTASFFENTTSLASFSFGSTEQEMTFSGIHVTGQSGPYGFPTVAGSQELFQRQVAAVNGSVTVDEETLVDRPIEHSHGWGGSGQGLLLSQSVGGGHWHTLRRRQAV</sequence>
<evidence type="ECO:0000259" key="2">
    <source>
        <dbReference type="Pfam" id="PF12222"/>
    </source>
</evidence>
<keyword evidence="4" id="KW-1185">Reference proteome</keyword>
<dbReference type="EMBL" id="JAUTXT010000023">
    <property type="protein sequence ID" value="KAK3673813.1"/>
    <property type="molecule type" value="Genomic_DNA"/>
</dbReference>